<reference evidence="9 10" key="1">
    <citation type="submission" date="2018-04" db="EMBL/GenBank/DDBJ databases">
        <title>Subsurface microbial communities from deep shales in Ohio and West Virginia, USA.</title>
        <authorList>
            <person name="Wrighton K."/>
        </authorList>
    </citation>
    <scope>NUCLEOTIDE SEQUENCE [LARGE SCALE GENOMIC DNA]</scope>
    <source>
        <strain evidence="9 10">WC1</strain>
    </source>
</reference>
<evidence type="ECO:0000256" key="6">
    <source>
        <dbReference type="ARBA" id="ARBA00022989"/>
    </source>
</evidence>
<dbReference type="GO" id="GO:0005886">
    <property type="term" value="C:plasma membrane"/>
    <property type="evidence" value="ECO:0007669"/>
    <property type="project" value="UniProtKB-SubCell"/>
</dbReference>
<sequence length="251" mass="26774">MPLTKILLILAAGISAGFINTMAGGGSLITLPILIFLGLPAAVANGSNRVALLVENITAVINFRDKGYFDYQFGLILALPAVIGSLIGARIAVSISEQFFNQLLAVIMLLMLVFILWNPLKNLKLNQKELSSSRKITAGFVFFLIGIYGGFIQAGVGIIIIAALSLLTGFSLVKINSLKVFVVAIYIFSSLSIFIFNGKVDWITALILALGNGTGSYLASTLAVDKGEKLVKAVLTAAVSLMALYLFYISF</sequence>
<comment type="similarity">
    <text evidence="2 8">Belongs to the 4-toluene sulfonate uptake permease (TSUP) (TC 2.A.102) family.</text>
</comment>
<feature type="transmembrane region" description="Helical" evidence="8">
    <location>
        <begin position="73"/>
        <end position="93"/>
    </location>
</feature>
<keyword evidence="6 8" id="KW-1133">Transmembrane helix</keyword>
<proteinExistence type="inferred from homology"/>
<evidence type="ECO:0000256" key="5">
    <source>
        <dbReference type="ARBA" id="ARBA00022692"/>
    </source>
</evidence>
<comment type="caution">
    <text evidence="9">The sequence shown here is derived from an EMBL/GenBank/DDBJ whole genome shotgun (WGS) entry which is preliminary data.</text>
</comment>
<evidence type="ECO:0000313" key="10">
    <source>
        <dbReference type="Proteomes" id="UP000244089"/>
    </source>
</evidence>
<evidence type="ECO:0000256" key="3">
    <source>
        <dbReference type="ARBA" id="ARBA00022448"/>
    </source>
</evidence>
<dbReference type="PANTHER" id="PTHR30269">
    <property type="entry name" value="TRANSMEMBRANE PROTEIN YFCA"/>
    <property type="match status" value="1"/>
</dbReference>
<comment type="subcellular location">
    <subcellularLocation>
        <location evidence="1 8">Cell membrane</location>
        <topology evidence="1 8">Multi-pass membrane protein</topology>
    </subcellularLocation>
</comment>
<dbReference type="Pfam" id="PF01925">
    <property type="entry name" value="TauE"/>
    <property type="match status" value="1"/>
</dbReference>
<dbReference type="PANTHER" id="PTHR30269:SF0">
    <property type="entry name" value="MEMBRANE TRANSPORTER PROTEIN YFCA-RELATED"/>
    <property type="match status" value="1"/>
</dbReference>
<gene>
    <name evidence="9" type="ORF">C8C76_12334</name>
</gene>
<protein>
    <recommendedName>
        <fullName evidence="8">Probable membrane transporter protein</fullName>
    </recommendedName>
</protein>
<keyword evidence="5 8" id="KW-0812">Transmembrane</keyword>
<evidence type="ECO:0000313" key="9">
    <source>
        <dbReference type="EMBL" id="PTV97782.1"/>
    </source>
</evidence>
<dbReference type="AlphaFoldDB" id="A0A2T5RI02"/>
<dbReference type="InterPro" id="IPR002781">
    <property type="entry name" value="TM_pro_TauE-like"/>
</dbReference>
<dbReference type="RefSeq" id="WP_108141102.1">
    <property type="nucleotide sequence ID" value="NZ_QAXS01000023.1"/>
</dbReference>
<feature type="transmembrane region" description="Helical" evidence="8">
    <location>
        <begin position="99"/>
        <end position="117"/>
    </location>
</feature>
<keyword evidence="4 8" id="KW-1003">Cell membrane</keyword>
<dbReference type="Proteomes" id="UP000244089">
    <property type="component" value="Unassembled WGS sequence"/>
</dbReference>
<feature type="transmembrane region" description="Helical" evidence="8">
    <location>
        <begin position="6"/>
        <end position="39"/>
    </location>
</feature>
<evidence type="ECO:0000256" key="8">
    <source>
        <dbReference type="RuleBase" id="RU363041"/>
    </source>
</evidence>
<dbReference type="InterPro" id="IPR052017">
    <property type="entry name" value="TSUP"/>
</dbReference>
<organism evidence="9 10">
    <name type="scientific">Halanaerobium saccharolyticum</name>
    <dbReference type="NCBI Taxonomy" id="43595"/>
    <lineage>
        <taxon>Bacteria</taxon>
        <taxon>Bacillati</taxon>
        <taxon>Bacillota</taxon>
        <taxon>Clostridia</taxon>
        <taxon>Halanaerobiales</taxon>
        <taxon>Halanaerobiaceae</taxon>
        <taxon>Halanaerobium</taxon>
    </lineage>
</organism>
<keyword evidence="3" id="KW-0813">Transport</keyword>
<dbReference type="EMBL" id="QAXS01000023">
    <property type="protein sequence ID" value="PTV97782.1"/>
    <property type="molecule type" value="Genomic_DNA"/>
</dbReference>
<keyword evidence="7 8" id="KW-0472">Membrane</keyword>
<evidence type="ECO:0000256" key="4">
    <source>
        <dbReference type="ARBA" id="ARBA00022475"/>
    </source>
</evidence>
<evidence type="ECO:0000256" key="7">
    <source>
        <dbReference type="ARBA" id="ARBA00023136"/>
    </source>
</evidence>
<dbReference type="OrthoDB" id="554695at2"/>
<feature type="transmembrane region" description="Helical" evidence="8">
    <location>
        <begin position="178"/>
        <end position="196"/>
    </location>
</feature>
<name>A0A2T5RI02_9FIRM</name>
<feature type="transmembrane region" description="Helical" evidence="8">
    <location>
        <begin position="230"/>
        <end position="249"/>
    </location>
</feature>
<evidence type="ECO:0000256" key="1">
    <source>
        <dbReference type="ARBA" id="ARBA00004651"/>
    </source>
</evidence>
<feature type="transmembrane region" description="Helical" evidence="8">
    <location>
        <begin position="203"/>
        <end position="224"/>
    </location>
</feature>
<accession>A0A2T5RI02</accession>
<evidence type="ECO:0000256" key="2">
    <source>
        <dbReference type="ARBA" id="ARBA00009142"/>
    </source>
</evidence>
<feature type="transmembrane region" description="Helical" evidence="8">
    <location>
        <begin position="138"/>
        <end position="166"/>
    </location>
</feature>